<feature type="transmembrane region" description="Helical" evidence="1">
    <location>
        <begin position="152"/>
        <end position="171"/>
    </location>
</feature>
<sequence length="203" mass="22704">MGLAFWLTLTGSALFCVAPVIYILHVHRQEITPNPATWFIWALVSSSNASFYYTNAPQNEKFLAILAVLSAVVMMIVFAYTRYKHSFGVMRWVEWASIVLTGTVMLIWATTRGLEGAEGLASAMMQAPMLIGFIPTYIGLTRGNGRERPWPWIFGGSAYVFQIAALTLSPDQDWTRYAWPIVNGLIGNGGVILLIFFSNKRRD</sequence>
<comment type="caution">
    <text evidence="2">The sequence shown here is derived from an EMBL/GenBank/DDBJ whole genome shotgun (WGS) entry which is preliminary data.</text>
</comment>
<keyword evidence="1" id="KW-1133">Transmembrane helix</keyword>
<evidence type="ECO:0000256" key="1">
    <source>
        <dbReference type="SAM" id="Phobius"/>
    </source>
</evidence>
<reference evidence="2 3" key="1">
    <citation type="journal article" date="2015" name="Nature">
        <title>rRNA introns, odd ribosomes, and small enigmatic genomes across a large radiation of phyla.</title>
        <authorList>
            <person name="Brown C.T."/>
            <person name="Hug L.A."/>
            <person name="Thomas B.C."/>
            <person name="Sharon I."/>
            <person name="Castelle C.J."/>
            <person name="Singh A."/>
            <person name="Wilkins M.J."/>
            <person name="Williams K.H."/>
            <person name="Banfield J.F."/>
        </authorList>
    </citation>
    <scope>NUCLEOTIDE SEQUENCE [LARGE SCALE GENOMIC DNA]</scope>
</reference>
<feature type="transmembrane region" description="Helical" evidence="1">
    <location>
        <begin position="177"/>
        <end position="197"/>
    </location>
</feature>
<name>A0A0G1XUZ0_9BACT</name>
<accession>A0A0G1XUZ0</accession>
<feature type="transmembrane region" description="Helical" evidence="1">
    <location>
        <begin position="123"/>
        <end position="140"/>
    </location>
</feature>
<evidence type="ECO:0000313" key="3">
    <source>
        <dbReference type="Proteomes" id="UP000033865"/>
    </source>
</evidence>
<keyword evidence="1" id="KW-0472">Membrane</keyword>
<dbReference type="Proteomes" id="UP000033865">
    <property type="component" value="Unassembled WGS sequence"/>
</dbReference>
<gene>
    <name evidence="2" type="ORF">UY82_C0058G0001</name>
</gene>
<keyword evidence="1" id="KW-0812">Transmembrane</keyword>
<dbReference type="EMBL" id="LCRN01000058">
    <property type="protein sequence ID" value="KKW34796.1"/>
    <property type="molecule type" value="Genomic_DNA"/>
</dbReference>
<feature type="transmembrane region" description="Helical" evidence="1">
    <location>
        <begin position="36"/>
        <end position="56"/>
    </location>
</feature>
<feature type="transmembrane region" description="Helical" evidence="1">
    <location>
        <begin position="6"/>
        <end position="24"/>
    </location>
</feature>
<proteinExistence type="predicted"/>
<organism evidence="2 3">
    <name type="scientific">Candidatus Uhrbacteria bacterium GW2011_GWC2_53_7</name>
    <dbReference type="NCBI Taxonomy" id="1618986"/>
    <lineage>
        <taxon>Bacteria</taxon>
        <taxon>Candidatus Uhriibacteriota</taxon>
    </lineage>
</organism>
<feature type="transmembrane region" description="Helical" evidence="1">
    <location>
        <begin position="92"/>
        <end position="111"/>
    </location>
</feature>
<feature type="transmembrane region" description="Helical" evidence="1">
    <location>
        <begin position="62"/>
        <end position="80"/>
    </location>
</feature>
<protein>
    <submittedName>
        <fullName evidence="2">Uncharacterized protein</fullName>
    </submittedName>
</protein>
<dbReference type="AlphaFoldDB" id="A0A0G1XUZ0"/>
<evidence type="ECO:0000313" key="2">
    <source>
        <dbReference type="EMBL" id="KKW34796.1"/>
    </source>
</evidence>